<gene>
    <name evidence="1" type="ORF">EV132_108235</name>
</gene>
<reference evidence="1 2" key="1">
    <citation type="submission" date="2019-03" db="EMBL/GenBank/DDBJ databases">
        <title>Genomic Encyclopedia of Type Strains, Phase IV (KMG-V): Genome sequencing to study the core and pangenomes of soil and plant-associated prokaryotes.</title>
        <authorList>
            <person name="Whitman W."/>
        </authorList>
    </citation>
    <scope>NUCLEOTIDE SEQUENCE [LARGE SCALE GENOMIC DNA]</scope>
    <source>
        <strain evidence="1 2">Hc14</strain>
    </source>
</reference>
<evidence type="ECO:0000313" key="2">
    <source>
        <dbReference type="Proteomes" id="UP000294576"/>
    </source>
</evidence>
<name>A0A4V2V8X1_RHISU</name>
<dbReference type="EMBL" id="SMBH01000008">
    <property type="protein sequence ID" value="TCU14865.1"/>
    <property type="molecule type" value="Genomic_DNA"/>
</dbReference>
<comment type="caution">
    <text evidence="1">The sequence shown here is derived from an EMBL/GenBank/DDBJ whole genome shotgun (WGS) entry which is preliminary data.</text>
</comment>
<organism evidence="1 2">
    <name type="scientific">Rhizobium sullae</name>
    <name type="common">Rhizobium hedysari</name>
    <dbReference type="NCBI Taxonomy" id="50338"/>
    <lineage>
        <taxon>Bacteria</taxon>
        <taxon>Pseudomonadati</taxon>
        <taxon>Pseudomonadota</taxon>
        <taxon>Alphaproteobacteria</taxon>
        <taxon>Hyphomicrobiales</taxon>
        <taxon>Rhizobiaceae</taxon>
        <taxon>Rhizobium/Agrobacterium group</taxon>
        <taxon>Rhizobium</taxon>
    </lineage>
</organism>
<protein>
    <submittedName>
        <fullName evidence="1">Uncharacterized protein</fullName>
    </submittedName>
</protein>
<dbReference type="AlphaFoldDB" id="A0A4V2V8X1"/>
<proteinExistence type="predicted"/>
<sequence length="88" mass="9457">MRPAWGGAPRGSFDLTGYAGGIRDFINQNIKDLGYLPNKVVPQMSPYELKSASVIPATLITGLNSDLPGPHHGAGQLLKTILRIVLFI</sequence>
<accession>A0A4V2V8X1</accession>
<evidence type="ECO:0000313" key="1">
    <source>
        <dbReference type="EMBL" id="TCU14865.1"/>
    </source>
</evidence>
<dbReference type="Proteomes" id="UP000294576">
    <property type="component" value="Unassembled WGS sequence"/>
</dbReference>